<gene>
    <name evidence="1" type="ORF">FXN65_10745</name>
</gene>
<dbReference type="KEGG" id="plal:FXN65_10745"/>
<accession>A0A5J6QIE8</accession>
<dbReference type="SUPFAM" id="SSF57938">
    <property type="entry name" value="DnaJ/Hsp40 cysteine-rich domain"/>
    <property type="match status" value="1"/>
</dbReference>
<protein>
    <submittedName>
        <fullName evidence="1">Uncharacterized protein</fullName>
    </submittedName>
</protein>
<dbReference type="Proteomes" id="UP000327179">
    <property type="component" value="Chromosome"/>
</dbReference>
<dbReference type="InterPro" id="IPR036410">
    <property type="entry name" value="HSP_DnaJ_Cys-rich_dom_sf"/>
</dbReference>
<evidence type="ECO:0000313" key="1">
    <source>
        <dbReference type="EMBL" id="QEY62528.1"/>
    </source>
</evidence>
<organism evidence="1 2">
    <name type="scientific">Metapseudomonas lalkuanensis</name>
    <dbReference type="NCBI Taxonomy" id="2604832"/>
    <lineage>
        <taxon>Bacteria</taxon>
        <taxon>Pseudomonadati</taxon>
        <taxon>Pseudomonadota</taxon>
        <taxon>Gammaproteobacteria</taxon>
        <taxon>Pseudomonadales</taxon>
        <taxon>Pseudomonadaceae</taxon>
        <taxon>Metapseudomonas</taxon>
    </lineage>
</organism>
<proteinExistence type="predicted"/>
<reference evidence="1 2" key="1">
    <citation type="submission" date="2019-08" db="EMBL/GenBank/DDBJ databases">
        <title>Whole-genome Sequencing of e-waste polymer degrading bacterium Pseudomonas sp. strain PE08.</title>
        <authorList>
            <person name="Kirdat K."/>
            <person name="Debbarma P."/>
            <person name="Narawade N."/>
            <person name="Suyal D."/>
            <person name="Thorat V."/>
            <person name="Shouche Y."/>
            <person name="Goel R."/>
            <person name="Yadav A."/>
        </authorList>
    </citation>
    <scope>NUCLEOTIDE SEQUENCE [LARGE SCALE GENOMIC DNA]</scope>
    <source>
        <strain evidence="1 2">PE08</strain>
    </source>
</reference>
<name>A0A5J6QIE8_9GAMM</name>
<sequence length="103" mass="11225">MFAMQKLERCEICMGKGSFRGIFHRMECAGCNGGGFVTPDGLPLEYPALVQQLRLRLAMSGNERRMMQAALEKAGLWPLTGPGDDYVGRNNRRGVGGGNMTGD</sequence>
<keyword evidence="2" id="KW-1185">Reference proteome</keyword>
<evidence type="ECO:0000313" key="2">
    <source>
        <dbReference type="Proteomes" id="UP000327179"/>
    </source>
</evidence>
<dbReference type="RefSeq" id="WP_151133183.1">
    <property type="nucleotide sequence ID" value="NZ_CP043311.1"/>
</dbReference>
<dbReference type="AlphaFoldDB" id="A0A5J6QIE8"/>
<dbReference type="EMBL" id="CP043311">
    <property type="protein sequence ID" value="QEY62528.1"/>
    <property type="molecule type" value="Genomic_DNA"/>
</dbReference>